<gene>
    <name evidence="5 6" type="primary">flgI</name>
    <name evidence="6" type="ORF">COB67_03270</name>
</gene>
<dbReference type="PRINTS" id="PR01010">
    <property type="entry name" value="FLGPRINGFLGI"/>
</dbReference>
<dbReference type="Pfam" id="PF02119">
    <property type="entry name" value="FlgI"/>
    <property type="match status" value="1"/>
</dbReference>
<comment type="function">
    <text evidence="1 5">Assembles around the rod to form the L-ring and probably protects the motor/basal body from shearing forces during rotation.</text>
</comment>
<dbReference type="AlphaFoldDB" id="A0A2A4T908"/>
<dbReference type="EMBL" id="NVSR01000010">
    <property type="protein sequence ID" value="PCI29779.1"/>
    <property type="molecule type" value="Genomic_DNA"/>
</dbReference>
<keyword evidence="6" id="KW-0966">Cell projection</keyword>
<name>A0A2A4T908_9DELT</name>
<protein>
    <recommendedName>
        <fullName evidence="5">Flagellar P-ring protein</fullName>
    </recommendedName>
    <alternativeName>
        <fullName evidence="5">Basal body P-ring protein</fullName>
    </alternativeName>
</protein>
<dbReference type="NCBIfam" id="NF003676">
    <property type="entry name" value="PRK05303.1"/>
    <property type="match status" value="1"/>
</dbReference>
<dbReference type="GO" id="GO:0005198">
    <property type="term" value="F:structural molecule activity"/>
    <property type="evidence" value="ECO:0007669"/>
    <property type="project" value="InterPro"/>
</dbReference>
<keyword evidence="6" id="KW-0969">Cilium</keyword>
<evidence type="ECO:0000256" key="1">
    <source>
        <dbReference type="ARBA" id="ARBA00002591"/>
    </source>
</evidence>
<feature type="signal peptide" evidence="5">
    <location>
        <begin position="1"/>
        <end position="26"/>
    </location>
</feature>
<proteinExistence type="inferred from homology"/>
<reference evidence="7" key="1">
    <citation type="submission" date="2017-08" db="EMBL/GenBank/DDBJ databases">
        <title>A dynamic microbial community with high functional redundancy inhabits the cold, oxic subseafloor aquifer.</title>
        <authorList>
            <person name="Tully B.J."/>
            <person name="Wheat C.G."/>
            <person name="Glazer B.T."/>
            <person name="Huber J.A."/>
        </authorList>
    </citation>
    <scope>NUCLEOTIDE SEQUENCE [LARGE SCALE GENOMIC DNA]</scope>
</reference>
<feature type="chain" id="PRO_5013409881" description="Flagellar P-ring protein" evidence="5">
    <location>
        <begin position="27"/>
        <end position="375"/>
    </location>
</feature>
<dbReference type="PANTHER" id="PTHR30381:SF0">
    <property type="entry name" value="FLAGELLAR P-RING PROTEIN"/>
    <property type="match status" value="1"/>
</dbReference>
<dbReference type="GO" id="GO:0071973">
    <property type="term" value="P:bacterial-type flagellum-dependent cell motility"/>
    <property type="evidence" value="ECO:0007669"/>
    <property type="project" value="InterPro"/>
</dbReference>
<keyword evidence="6" id="KW-0282">Flagellum</keyword>
<dbReference type="InterPro" id="IPR001782">
    <property type="entry name" value="Flag_FlgI"/>
</dbReference>
<sequence length="375" mass="39958" precursor="true">MKKKQLLQLLLLGLVALSLIEQTAFAVRVKDLAAIRGMRDNQLIGFSIVIGLNGTGDSSDSLMARKPLQNALERMGVSINLNEIRGRSLAAVMVTATLPPFAKQGQKLDVSVSALGDAASLRGGTLIMTPLRASNRTVFAVAQGPIVDIPMGVELPSVRERIGAAEYKFDARRNIVPTVGRVVGGALVEREIQIDLNTRTRLFLNLKAPDFTTAFRLSKVINRQFGSGSARAVDAGSVEVSVPASYLGQAVELISRIENLEIEPDAVAKVVLDERTGTIVMGTNVRILPIAISYGNLSIKIGAVAPVVKDPKDPNQLLPTSETGENNGVILFKGGVDIKEVVDGLNKIGISNNDLLEVLKTIKSAGALQAELVIK</sequence>
<comment type="subcellular location">
    <subcellularLocation>
        <location evidence="2 5">Bacterial flagellum basal body</location>
    </subcellularLocation>
</comment>
<dbReference type="Proteomes" id="UP000218113">
    <property type="component" value="Unassembled WGS sequence"/>
</dbReference>
<dbReference type="HAMAP" id="MF_00416">
    <property type="entry name" value="FlgI"/>
    <property type="match status" value="1"/>
</dbReference>
<keyword evidence="4 5" id="KW-0975">Bacterial flagellum</keyword>
<dbReference type="PANTHER" id="PTHR30381">
    <property type="entry name" value="FLAGELLAR P-RING PERIPLASMIC PROTEIN FLGI"/>
    <property type="match status" value="1"/>
</dbReference>
<evidence type="ECO:0000256" key="5">
    <source>
        <dbReference type="HAMAP-Rule" id="MF_00416"/>
    </source>
</evidence>
<evidence type="ECO:0000256" key="2">
    <source>
        <dbReference type="ARBA" id="ARBA00004117"/>
    </source>
</evidence>
<organism evidence="6 7">
    <name type="scientific">SAR324 cluster bacterium</name>
    <dbReference type="NCBI Taxonomy" id="2024889"/>
    <lineage>
        <taxon>Bacteria</taxon>
        <taxon>Deltaproteobacteria</taxon>
        <taxon>SAR324 cluster</taxon>
    </lineage>
</organism>
<accession>A0A2A4T908</accession>
<dbReference type="GO" id="GO:0009428">
    <property type="term" value="C:bacterial-type flagellum basal body, distal rod, P ring"/>
    <property type="evidence" value="ECO:0007669"/>
    <property type="project" value="InterPro"/>
</dbReference>
<comment type="subunit">
    <text evidence="5">The basal body constitutes a major portion of the flagellar organelle and consists of four rings (L,P,S, and M) mounted on a central rod.</text>
</comment>
<comment type="caution">
    <text evidence="6">The sequence shown here is derived from an EMBL/GenBank/DDBJ whole genome shotgun (WGS) entry which is preliminary data.</text>
</comment>
<comment type="similarity">
    <text evidence="5">Belongs to the FlgI family.</text>
</comment>
<evidence type="ECO:0000256" key="3">
    <source>
        <dbReference type="ARBA" id="ARBA00022729"/>
    </source>
</evidence>
<keyword evidence="3 5" id="KW-0732">Signal</keyword>
<evidence type="ECO:0000256" key="4">
    <source>
        <dbReference type="ARBA" id="ARBA00023143"/>
    </source>
</evidence>
<dbReference type="GO" id="GO:0030288">
    <property type="term" value="C:outer membrane-bounded periplasmic space"/>
    <property type="evidence" value="ECO:0007669"/>
    <property type="project" value="InterPro"/>
</dbReference>
<evidence type="ECO:0000313" key="7">
    <source>
        <dbReference type="Proteomes" id="UP000218113"/>
    </source>
</evidence>
<evidence type="ECO:0000313" key="6">
    <source>
        <dbReference type="EMBL" id="PCI29779.1"/>
    </source>
</evidence>